<protein>
    <submittedName>
        <fullName evidence="2">Uncharacterized protein</fullName>
    </submittedName>
</protein>
<accession>A0A940SHP9</accession>
<sequence length="134" mass="15395">MIRPIGVNLISCFYIFGSIILLLSALFYDPTTADEISIATRIGLSNAYVPEQLVRVLVALFSLVLIYGYIRLKKWGFWLMIGYSLIFGLISFTLAISHKQQPFIGNTIWSIIVLLYTRYAYKYFDQNKAIETHI</sequence>
<name>A0A940SHP9_9BACI</name>
<feature type="transmembrane region" description="Helical" evidence="1">
    <location>
        <begin position="7"/>
        <end position="28"/>
    </location>
</feature>
<gene>
    <name evidence="2" type="ORF">J5Y03_14695</name>
</gene>
<dbReference type="RefSeq" id="WP_209406753.1">
    <property type="nucleotide sequence ID" value="NZ_JAGIYQ010000011.1"/>
</dbReference>
<comment type="caution">
    <text evidence="2">The sequence shown here is derived from an EMBL/GenBank/DDBJ whole genome shotgun (WGS) entry which is preliminary data.</text>
</comment>
<keyword evidence="3" id="KW-1185">Reference proteome</keyword>
<feature type="transmembrane region" description="Helical" evidence="1">
    <location>
        <begin position="53"/>
        <end position="70"/>
    </location>
</feature>
<evidence type="ECO:0000313" key="3">
    <source>
        <dbReference type="Proteomes" id="UP000682134"/>
    </source>
</evidence>
<evidence type="ECO:0000256" key="1">
    <source>
        <dbReference type="SAM" id="Phobius"/>
    </source>
</evidence>
<feature type="transmembrane region" description="Helical" evidence="1">
    <location>
        <begin position="77"/>
        <end position="97"/>
    </location>
</feature>
<dbReference type="AlphaFoldDB" id="A0A940SHP9"/>
<organism evidence="2 3">
    <name type="scientific">Gottfriedia endophytica</name>
    <dbReference type="NCBI Taxonomy" id="2820819"/>
    <lineage>
        <taxon>Bacteria</taxon>
        <taxon>Bacillati</taxon>
        <taxon>Bacillota</taxon>
        <taxon>Bacilli</taxon>
        <taxon>Bacillales</taxon>
        <taxon>Bacillaceae</taxon>
        <taxon>Gottfriedia</taxon>
    </lineage>
</organism>
<dbReference type="Proteomes" id="UP000682134">
    <property type="component" value="Unassembled WGS sequence"/>
</dbReference>
<dbReference type="EMBL" id="JAGIYQ010000011">
    <property type="protein sequence ID" value="MBP0726407.1"/>
    <property type="molecule type" value="Genomic_DNA"/>
</dbReference>
<evidence type="ECO:0000313" key="2">
    <source>
        <dbReference type="EMBL" id="MBP0726407.1"/>
    </source>
</evidence>
<keyword evidence="1" id="KW-1133">Transmembrane helix</keyword>
<proteinExistence type="predicted"/>
<keyword evidence="1" id="KW-0472">Membrane</keyword>
<keyword evidence="1" id="KW-0812">Transmembrane</keyword>
<feature type="transmembrane region" description="Helical" evidence="1">
    <location>
        <begin position="103"/>
        <end position="121"/>
    </location>
</feature>
<reference evidence="2" key="1">
    <citation type="submission" date="2021-04" db="EMBL/GenBank/DDBJ databases">
        <title>Genome seq and assembly of Bacillus sp.</title>
        <authorList>
            <person name="Chhetri G."/>
        </authorList>
    </citation>
    <scope>NUCLEOTIDE SEQUENCE</scope>
    <source>
        <strain evidence="2">RG28</strain>
    </source>
</reference>